<dbReference type="AlphaFoldDB" id="A0A9Q1AT51"/>
<gene>
    <name evidence="1" type="ORF">JRQ81_007921</name>
</gene>
<protein>
    <submittedName>
        <fullName evidence="1">Uncharacterized protein</fullName>
    </submittedName>
</protein>
<evidence type="ECO:0000313" key="2">
    <source>
        <dbReference type="Proteomes" id="UP001142489"/>
    </source>
</evidence>
<name>A0A9Q1AT51_9SAUR</name>
<dbReference type="EMBL" id="JAPFRF010000016">
    <property type="protein sequence ID" value="KAJ7309848.1"/>
    <property type="molecule type" value="Genomic_DNA"/>
</dbReference>
<proteinExistence type="predicted"/>
<accession>A0A9Q1AT51</accession>
<keyword evidence="2" id="KW-1185">Reference proteome</keyword>
<dbReference type="OrthoDB" id="1698776at2759"/>
<sequence length="90" mass="10257">MDNRRIFLYYPSLVTGTEEARLAERWLSVQGRKVSEPFGAMIRGRENASSQRPSSRRYGAEVTHATLPRKARTTFNEWVPVPETDTALTS</sequence>
<evidence type="ECO:0000313" key="1">
    <source>
        <dbReference type="EMBL" id="KAJ7309848.1"/>
    </source>
</evidence>
<reference evidence="1" key="1">
    <citation type="journal article" date="2023" name="DNA Res.">
        <title>Chromosome-level genome assembly of Phrynocephalus forsythii using third-generation DNA sequencing and Hi-C analysis.</title>
        <authorList>
            <person name="Qi Y."/>
            <person name="Zhao W."/>
            <person name="Zhao Y."/>
            <person name="Niu C."/>
            <person name="Cao S."/>
            <person name="Zhang Y."/>
        </authorList>
    </citation>
    <scope>NUCLEOTIDE SEQUENCE</scope>
    <source>
        <tissue evidence="1">Muscle</tissue>
    </source>
</reference>
<dbReference type="Proteomes" id="UP001142489">
    <property type="component" value="Unassembled WGS sequence"/>
</dbReference>
<organism evidence="1 2">
    <name type="scientific">Phrynocephalus forsythii</name>
    <dbReference type="NCBI Taxonomy" id="171643"/>
    <lineage>
        <taxon>Eukaryota</taxon>
        <taxon>Metazoa</taxon>
        <taxon>Chordata</taxon>
        <taxon>Craniata</taxon>
        <taxon>Vertebrata</taxon>
        <taxon>Euteleostomi</taxon>
        <taxon>Lepidosauria</taxon>
        <taxon>Squamata</taxon>
        <taxon>Bifurcata</taxon>
        <taxon>Unidentata</taxon>
        <taxon>Episquamata</taxon>
        <taxon>Toxicofera</taxon>
        <taxon>Iguania</taxon>
        <taxon>Acrodonta</taxon>
        <taxon>Agamidae</taxon>
        <taxon>Agaminae</taxon>
        <taxon>Phrynocephalus</taxon>
    </lineage>
</organism>
<comment type="caution">
    <text evidence="1">The sequence shown here is derived from an EMBL/GenBank/DDBJ whole genome shotgun (WGS) entry which is preliminary data.</text>
</comment>